<protein>
    <recommendedName>
        <fullName evidence="4">Retrotransposon Copia-like N-terminal domain-containing protein</fullName>
    </recommendedName>
</protein>
<dbReference type="Proteomes" id="UP000826656">
    <property type="component" value="Unassembled WGS sequence"/>
</dbReference>
<name>A0ABQ7TT73_SOLTU</name>
<keyword evidence="3" id="KW-1185">Reference proteome</keyword>
<evidence type="ECO:0000256" key="1">
    <source>
        <dbReference type="SAM" id="MobiDB-lite"/>
    </source>
</evidence>
<organism evidence="2 3">
    <name type="scientific">Solanum tuberosum</name>
    <name type="common">Potato</name>
    <dbReference type="NCBI Taxonomy" id="4113"/>
    <lineage>
        <taxon>Eukaryota</taxon>
        <taxon>Viridiplantae</taxon>
        <taxon>Streptophyta</taxon>
        <taxon>Embryophyta</taxon>
        <taxon>Tracheophyta</taxon>
        <taxon>Spermatophyta</taxon>
        <taxon>Magnoliopsida</taxon>
        <taxon>eudicotyledons</taxon>
        <taxon>Gunneridae</taxon>
        <taxon>Pentapetalae</taxon>
        <taxon>asterids</taxon>
        <taxon>lamiids</taxon>
        <taxon>Solanales</taxon>
        <taxon>Solanaceae</taxon>
        <taxon>Solanoideae</taxon>
        <taxon>Solaneae</taxon>
        <taxon>Solanum</taxon>
    </lineage>
</organism>
<reference evidence="2 3" key="1">
    <citation type="journal article" date="2021" name="bioRxiv">
        <title>Chromosome-scale and haplotype-resolved genome assembly of a tetraploid potato cultivar.</title>
        <authorList>
            <person name="Sun H."/>
            <person name="Jiao W.-B."/>
            <person name="Krause K."/>
            <person name="Campoy J.A."/>
            <person name="Goel M."/>
            <person name="Folz-Donahue K."/>
            <person name="Kukat C."/>
            <person name="Huettel B."/>
            <person name="Schneeberger K."/>
        </authorList>
    </citation>
    <scope>NUCLEOTIDE SEQUENCE [LARGE SCALE GENOMIC DNA]</scope>
    <source>
        <strain evidence="2">SolTubOtavaFocal</strain>
        <tissue evidence="2">Leaves</tissue>
    </source>
</reference>
<sequence>MTASQGTTPPVVINSGDATATNNNVSTPSPIIHVVQFNPASHLPVKLQGNLNFSTWKAQLVMLLNGHQLMGHLDGSKQAPPMTITQDNLTILEPRYQI</sequence>
<accession>A0ABQ7TT73</accession>
<comment type="caution">
    <text evidence="2">The sequence shown here is derived from an EMBL/GenBank/DDBJ whole genome shotgun (WGS) entry which is preliminary data.</text>
</comment>
<gene>
    <name evidence="2" type="ORF">KY290_036611</name>
</gene>
<dbReference type="EMBL" id="JAIVGD010000028">
    <property type="protein sequence ID" value="KAH0737906.1"/>
    <property type="molecule type" value="Genomic_DNA"/>
</dbReference>
<feature type="compositionally biased region" description="Polar residues" evidence="1">
    <location>
        <begin position="16"/>
        <end position="25"/>
    </location>
</feature>
<proteinExistence type="predicted"/>
<feature type="region of interest" description="Disordered" evidence="1">
    <location>
        <begin position="1"/>
        <end position="25"/>
    </location>
</feature>
<evidence type="ECO:0008006" key="4">
    <source>
        <dbReference type="Google" id="ProtNLM"/>
    </source>
</evidence>
<evidence type="ECO:0000313" key="3">
    <source>
        <dbReference type="Proteomes" id="UP000826656"/>
    </source>
</evidence>
<evidence type="ECO:0000313" key="2">
    <source>
        <dbReference type="EMBL" id="KAH0737906.1"/>
    </source>
</evidence>